<dbReference type="GO" id="GO:0000428">
    <property type="term" value="C:DNA-directed RNA polymerase complex"/>
    <property type="evidence" value="ECO:0007669"/>
    <property type="project" value="UniProtKB-KW"/>
</dbReference>
<accession>A0A6J4NIX3</accession>
<dbReference type="EC" id="2.7.7.6" evidence="2 11"/>
<evidence type="ECO:0000256" key="8">
    <source>
        <dbReference type="ARBA" id="ARBA00029924"/>
    </source>
</evidence>
<comment type="similarity">
    <text evidence="1 11">Belongs to the RNA polymerase subunit omega family.</text>
</comment>
<dbReference type="Pfam" id="PF01192">
    <property type="entry name" value="RNA_pol_Rpb6"/>
    <property type="match status" value="1"/>
</dbReference>
<dbReference type="EMBL" id="CADCUR010000065">
    <property type="protein sequence ID" value="CAA9388316.1"/>
    <property type="molecule type" value="Genomic_DNA"/>
</dbReference>
<dbReference type="GO" id="GO:0003677">
    <property type="term" value="F:DNA binding"/>
    <property type="evidence" value="ECO:0007669"/>
    <property type="project" value="UniProtKB-UniRule"/>
</dbReference>
<dbReference type="InterPro" id="IPR003716">
    <property type="entry name" value="DNA-dir_RNA_pol_omega"/>
</dbReference>
<comment type="subunit">
    <text evidence="11">The RNAP catalytic core consists of 2 alpha, 1 beta, 1 beta' and 1 omega subunit. When a sigma factor is associated with the core the holoenzyme is formed, which can initiate transcription.</text>
</comment>
<evidence type="ECO:0000256" key="2">
    <source>
        <dbReference type="ARBA" id="ARBA00012418"/>
    </source>
</evidence>
<dbReference type="GO" id="GO:0003899">
    <property type="term" value="F:DNA-directed RNA polymerase activity"/>
    <property type="evidence" value="ECO:0007669"/>
    <property type="project" value="UniProtKB-UniRule"/>
</dbReference>
<evidence type="ECO:0000256" key="3">
    <source>
        <dbReference type="ARBA" id="ARBA00013725"/>
    </source>
</evidence>
<keyword evidence="5 11" id="KW-0808">Transferase</keyword>
<evidence type="ECO:0000256" key="7">
    <source>
        <dbReference type="ARBA" id="ARBA00023163"/>
    </source>
</evidence>
<dbReference type="HAMAP" id="MF_00366">
    <property type="entry name" value="RNApol_bact_RpoZ"/>
    <property type="match status" value="1"/>
</dbReference>
<evidence type="ECO:0000256" key="9">
    <source>
        <dbReference type="ARBA" id="ARBA00030998"/>
    </source>
</evidence>
<evidence type="ECO:0000313" key="13">
    <source>
        <dbReference type="EMBL" id="CAA9388316.1"/>
    </source>
</evidence>
<dbReference type="SUPFAM" id="SSF63562">
    <property type="entry name" value="RPB6/omega subunit-like"/>
    <property type="match status" value="1"/>
</dbReference>
<keyword evidence="7 11" id="KW-0804">Transcription</keyword>
<evidence type="ECO:0000256" key="12">
    <source>
        <dbReference type="SAM" id="MobiDB-lite"/>
    </source>
</evidence>
<dbReference type="InterPro" id="IPR006110">
    <property type="entry name" value="Pol_omega/Rpo6/RPB6"/>
</dbReference>
<keyword evidence="6 11" id="KW-0548">Nucleotidyltransferase</keyword>
<evidence type="ECO:0000256" key="1">
    <source>
        <dbReference type="ARBA" id="ARBA00006711"/>
    </source>
</evidence>
<sequence length="87" mass="9774">MVEETQQLVEDADKEPRVNPEIDSKYRKIILAAQRSKQLQRGANPRVDMDPRKSKATRIAMRELEDGKVDFEITASSGGAATEESQN</sequence>
<dbReference type="AlphaFoldDB" id="A0A6J4NIX3"/>
<proteinExistence type="inferred from homology"/>
<feature type="region of interest" description="Disordered" evidence="12">
    <location>
        <begin position="36"/>
        <end position="55"/>
    </location>
</feature>
<comment type="function">
    <text evidence="11">Promotes RNA polymerase assembly. Latches the N- and C-terminal regions of the beta' subunit thereby facilitating its interaction with the beta and alpha subunits.</text>
</comment>
<dbReference type="Gene3D" id="3.90.940.10">
    <property type="match status" value="1"/>
</dbReference>
<dbReference type="GO" id="GO:0006351">
    <property type="term" value="P:DNA-templated transcription"/>
    <property type="evidence" value="ECO:0007669"/>
    <property type="project" value="UniProtKB-UniRule"/>
</dbReference>
<evidence type="ECO:0000256" key="11">
    <source>
        <dbReference type="HAMAP-Rule" id="MF_00366"/>
    </source>
</evidence>
<name>A0A6J4NIX3_9BACT</name>
<reference evidence="13" key="1">
    <citation type="submission" date="2020-02" db="EMBL/GenBank/DDBJ databases">
        <authorList>
            <person name="Meier V. D."/>
        </authorList>
    </citation>
    <scope>NUCLEOTIDE SEQUENCE</scope>
    <source>
        <strain evidence="13">AVDCRST_MAG74</strain>
    </source>
</reference>
<keyword evidence="4 11" id="KW-0240">DNA-directed RNA polymerase</keyword>
<evidence type="ECO:0000256" key="10">
    <source>
        <dbReference type="ARBA" id="ARBA00048552"/>
    </source>
</evidence>
<feature type="region of interest" description="Disordered" evidence="12">
    <location>
        <begin position="1"/>
        <end position="21"/>
    </location>
</feature>
<evidence type="ECO:0000256" key="5">
    <source>
        <dbReference type="ARBA" id="ARBA00022679"/>
    </source>
</evidence>
<dbReference type="SMART" id="SM01409">
    <property type="entry name" value="RNA_pol_Rpb6"/>
    <property type="match status" value="1"/>
</dbReference>
<dbReference type="InterPro" id="IPR036161">
    <property type="entry name" value="RPB6/omega-like_sf"/>
</dbReference>
<comment type="catalytic activity">
    <reaction evidence="10 11">
        <text>RNA(n) + a ribonucleoside 5'-triphosphate = RNA(n+1) + diphosphate</text>
        <dbReference type="Rhea" id="RHEA:21248"/>
        <dbReference type="Rhea" id="RHEA-COMP:14527"/>
        <dbReference type="Rhea" id="RHEA-COMP:17342"/>
        <dbReference type="ChEBI" id="CHEBI:33019"/>
        <dbReference type="ChEBI" id="CHEBI:61557"/>
        <dbReference type="ChEBI" id="CHEBI:140395"/>
        <dbReference type="EC" id="2.7.7.6"/>
    </reaction>
</comment>
<gene>
    <name evidence="11" type="primary">rpoZ</name>
    <name evidence="13" type="ORF">AVDCRST_MAG74-929</name>
</gene>
<organism evidence="13">
    <name type="scientific">uncultured Pyrinomonadaceae bacterium</name>
    <dbReference type="NCBI Taxonomy" id="2283094"/>
    <lineage>
        <taxon>Bacteria</taxon>
        <taxon>Pseudomonadati</taxon>
        <taxon>Acidobacteriota</taxon>
        <taxon>Blastocatellia</taxon>
        <taxon>Blastocatellales</taxon>
        <taxon>Pyrinomonadaceae</taxon>
        <taxon>environmental samples</taxon>
    </lineage>
</organism>
<dbReference type="NCBIfam" id="TIGR00690">
    <property type="entry name" value="rpoZ"/>
    <property type="match status" value="1"/>
</dbReference>
<evidence type="ECO:0000256" key="4">
    <source>
        <dbReference type="ARBA" id="ARBA00022478"/>
    </source>
</evidence>
<evidence type="ECO:0000256" key="6">
    <source>
        <dbReference type="ARBA" id="ARBA00022695"/>
    </source>
</evidence>
<protein>
    <recommendedName>
        <fullName evidence="3 11">DNA-directed RNA polymerase subunit omega</fullName>
        <shortName evidence="11">RNAP omega subunit</shortName>
        <ecNumber evidence="2 11">2.7.7.6</ecNumber>
    </recommendedName>
    <alternativeName>
        <fullName evidence="9 11">RNA polymerase omega subunit</fullName>
    </alternativeName>
    <alternativeName>
        <fullName evidence="8 11">Transcriptase subunit omega</fullName>
    </alternativeName>
</protein>